<accession>A0ABV9EA12</accession>
<organism evidence="2 3">
    <name type="scientific">Sphaerisporangium corydalis</name>
    <dbReference type="NCBI Taxonomy" id="1441875"/>
    <lineage>
        <taxon>Bacteria</taxon>
        <taxon>Bacillati</taxon>
        <taxon>Actinomycetota</taxon>
        <taxon>Actinomycetes</taxon>
        <taxon>Streptosporangiales</taxon>
        <taxon>Streptosporangiaceae</taxon>
        <taxon>Sphaerisporangium</taxon>
    </lineage>
</organism>
<keyword evidence="3" id="KW-1185">Reference proteome</keyword>
<sequence>MVADERVYRHPAARAAHRLSRTLEHHGIPTQVHEGRGLALVSVWLDLVAWTDGACFWWSGGVSETTRRRTYSFSPVDDPVTAARRIADRYAELRQVPPAKPVPAPRGTSSKKPKTSRTPREMAVDEPPSPEVAVDEPPGPDVAVSGAAATDPAWSITKENR</sequence>
<dbReference type="RefSeq" id="WP_262843029.1">
    <property type="nucleotide sequence ID" value="NZ_JANZYP010000015.1"/>
</dbReference>
<comment type="caution">
    <text evidence="2">The sequence shown here is derived from an EMBL/GenBank/DDBJ whole genome shotgun (WGS) entry which is preliminary data.</text>
</comment>
<evidence type="ECO:0000313" key="2">
    <source>
        <dbReference type="EMBL" id="MFC4585442.1"/>
    </source>
</evidence>
<dbReference type="EMBL" id="JBHSFN010000002">
    <property type="protein sequence ID" value="MFC4585442.1"/>
    <property type="molecule type" value="Genomic_DNA"/>
</dbReference>
<evidence type="ECO:0000313" key="3">
    <source>
        <dbReference type="Proteomes" id="UP001595891"/>
    </source>
</evidence>
<gene>
    <name evidence="2" type="ORF">ACFO8L_05140</name>
</gene>
<proteinExistence type="predicted"/>
<feature type="region of interest" description="Disordered" evidence="1">
    <location>
        <begin position="90"/>
        <end position="161"/>
    </location>
</feature>
<evidence type="ECO:0000256" key="1">
    <source>
        <dbReference type="SAM" id="MobiDB-lite"/>
    </source>
</evidence>
<name>A0ABV9EA12_9ACTN</name>
<protein>
    <submittedName>
        <fullName evidence="2">Uncharacterized protein</fullName>
    </submittedName>
</protein>
<dbReference type="Proteomes" id="UP001595891">
    <property type="component" value="Unassembled WGS sequence"/>
</dbReference>
<reference evidence="3" key="1">
    <citation type="journal article" date="2019" name="Int. J. Syst. Evol. Microbiol.">
        <title>The Global Catalogue of Microorganisms (GCM) 10K type strain sequencing project: providing services to taxonomists for standard genome sequencing and annotation.</title>
        <authorList>
            <consortium name="The Broad Institute Genomics Platform"/>
            <consortium name="The Broad Institute Genome Sequencing Center for Infectious Disease"/>
            <person name="Wu L."/>
            <person name="Ma J."/>
        </authorList>
    </citation>
    <scope>NUCLEOTIDE SEQUENCE [LARGE SCALE GENOMIC DNA]</scope>
    <source>
        <strain evidence="3">CCUG 49560</strain>
    </source>
</reference>